<dbReference type="PANTHER" id="PTHR30471:SF3">
    <property type="entry name" value="UPF0758 PROTEIN YEES-RELATED"/>
    <property type="match status" value="1"/>
</dbReference>
<evidence type="ECO:0000256" key="4">
    <source>
        <dbReference type="ARBA" id="ARBA00022833"/>
    </source>
</evidence>
<comment type="caution">
    <text evidence="7">The sequence shown here is derived from an EMBL/GenBank/DDBJ whole genome shotgun (WGS) entry which is preliminary data.</text>
</comment>
<dbReference type="GO" id="GO:0046872">
    <property type="term" value="F:metal ion binding"/>
    <property type="evidence" value="ECO:0007669"/>
    <property type="project" value="UniProtKB-KW"/>
</dbReference>
<evidence type="ECO:0000256" key="5">
    <source>
        <dbReference type="ARBA" id="ARBA00023049"/>
    </source>
</evidence>
<keyword evidence="5" id="KW-0482">Metalloprotease</keyword>
<dbReference type="PROSITE" id="PS01302">
    <property type="entry name" value="UPF0758"/>
    <property type="match status" value="1"/>
</dbReference>
<dbReference type="InterPro" id="IPR046778">
    <property type="entry name" value="UPF0758_N"/>
</dbReference>
<keyword evidence="1" id="KW-0645">Protease</keyword>
<dbReference type="InterPro" id="IPR020891">
    <property type="entry name" value="UPF0758_CS"/>
</dbReference>
<dbReference type="NCBIfam" id="TIGR00608">
    <property type="entry name" value="radc"/>
    <property type="match status" value="1"/>
</dbReference>
<dbReference type="SUPFAM" id="SSF47781">
    <property type="entry name" value="RuvA domain 2-like"/>
    <property type="match status" value="1"/>
</dbReference>
<dbReference type="GO" id="GO:0006508">
    <property type="term" value="P:proteolysis"/>
    <property type="evidence" value="ECO:0007669"/>
    <property type="project" value="UniProtKB-KW"/>
</dbReference>
<feature type="domain" description="MPN" evidence="6">
    <location>
        <begin position="109"/>
        <end position="231"/>
    </location>
</feature>
<dbReference type="AlphaFoldDB" id="A0A644WML8"/>
<evidence type="ECO:0000313" key="7">
    <source>
        <dbReference type="EMBL" id="MPM04741.1"/>
    </source>
</evidence>
<dbReference type="NCBIfam" id="NF000642">
    <property type="entry name" value="PRK00024.1"/>
    <property type="match status" value="1"/>
</dbReference>
<proteinExistence type="predicted"/>
<dbReference type="PANTHER" id="PTHR30471">
    <property type="entry name" value="DNA REPAIR PROTEIN RADC"/>
    <property type="match status" value="1"/>
</dbReference>
<keyword evidence="3" id="KW-0378">Hydrolase</keyword>
<dbReference type="Gene3D" id="3.40.140.10">
    <property type="entry name" value="Cytidine Deaminase, domain 2"/>
    <property type="match status" value="1"/>
</dbReference>
<protein>
    <recommendedName>
        <fullName evidence="6">MPN domain-containing protein</fullName>
    </recommendedName>
</protein>
<evidence type="ECO:0000259" key="6">
    <source>
        <dbReference type="PROSITE" id="PS50249"/>
    </source>
</evidence>
<name>A0A644WML8_9ZZZZ</name>
<dbReference type="GO" id="GO:0008237">
    <property type="term" value="F:metallopeptidase activity"/>
    <property type="evidence" value="ECO:0007669"/>
    <property type="project" value="UniProtKB-KW"/>
</dbReference>
<dbReference type="CDD" id="cd08071">
    <property type="entry name" value="MPN_DUF2466"/>
    <property type="match status" value="1"/>
</dbReference>
<dbReference type="InterPro" id="IPR010994">
    <property type="entry name" value="RuvA_2-like"/>
</dbReference>
<sequence>MEKAKKKTIKEWASDDRPREKMLAKGAEALSNAELFAILLGSGTPEKSAVELARELLESADNSLKKLSALTIHEIKKIHGIGTARAVAIAAAIEISRRREGEADFDEEIILSSRDAQKALIPMLRDKQHEEFCVLFLNRRNKIILKERISIGSMTATQVDVRKIIKLALDTRSISIILGHNHPSGNLQPSDSDIALTRQIFKAAALFDIRLLDHIIISQDSFYSLMDEGIFNTFGK</sequence>
<keyword evidence="2" id="KW-0479">Metal-binding</keyword>
<dbReference type="InterPro" id="IPR037518">
    <property type="entry name" value="MPN"/>
</dbReference>
<dbReference type="Pfam" id="PF20582">
    <property type="entry name" value="UPF0758_N"/>
    <property type="match status" value="1"/>
</dbReference>
<organism evidence="7">
    <name type="scientific">bioreactor metagenome</name>
    <dbReference type="NCBI Taxonomy" id="1076179"/>
    <lineage>
        <taxon>unclassified sequences</taxon>
        <taxon>metagenomes</taxon>
        <taxon>ecological metagenomes</taxon>
    </lineage>
</organism>
<reference evidence="7" key="1">
    <citation type="submission" date="2019-08" db="EMBL/GenBank/DDBJ databases">
        <authorList>
            <person name="Kucharzyk K."/>
            <person name="Murdoch R.W."/>
            <person name="Higgins S."/>
            <person name="Loffler F."/>
        </authorList>
    </citation>
    <scope>NUCLEOTIDE SEQUENCE</scope>
</reference>
<dbReference type="EMBL" id="VSSQ01001066">
    <property type="protein sequence ID" value="MPM04741.1"/>
    <property type="molecule type" value="Genomic_DNA"/>
</dbReference>
<dbReference type="InterPro" id="IPR025657">
    <property type="entry name" value="RadC_JAB"/>
</dbReference>
<evidence type="ECO:0000256" key="2">
    <source>
        <dbReference type="ARBA" id="ARBA00022723"/>
    </source>
</evidence>
<dbReference type="InterPro" id="IPR001405">
    <property type="entry name" value="UPF0758"/>
</dbReference>
<accession>A0A644WML8</accession>
<evidence type="ECO:0000256" key="3">
    <source>
        <dbReference type="ARBA" id="ARBA00022801"/>
    </source>
</evidence>
<dbReference type="SUPFAM" id="SSF102712">
    <property type="entry name" value="JAB1/MPN domain"/>
    <property type="match status" value="1"/>
</dbReference>
<evidence type="ECO:0000256" key="1">
    <source>
        <dbReference type="ARBA" id="ARBA00022670"/>
    </source>
</evidence>
<keyword evidence="4" id="KW-0862">Zinc</keyword>
<dbReference type="PROSITE" id="PS50249">
    <property type="entry name" value="MPN"/>
    <property type="match status" value="1"/>
</dbReference>
<dbReference type="Pfam" id="PF04002">
    <property type="entry name" value="RadC"/>
    <property type="match status" value="1"/>
</dbReference>
<gene>
    <name evidence="7" type="ORF">SDC9_51020</name>
</gene>